<dbReference type="Pfam" id="PF06041">
    <property type="entry name" value="DUF924"/>
    <property type="match status" value="1"/>
</dbReference>
<evidence type="ECO:0008006" key="3">
    <source>
        <dbReference type="Google" id="ProtNLM"/>
    </source>
</evidence>
<accession>A0A8J3DVA0</accession>
<organism evidence="1 2">
    <name type="scientific">Tianweitania populi</name>
    <dbReference type="NCBI Taxonomy" id="1607949"/>
    <lineage>
        <taxon>Bacteria</taxon>
        <taxon>Pseudomonadati</taxon>
        <taxon>Pseudomonadota</taxon>
        <taxon>Alphaproteobacteria</taxon>
        <taxon>Hyphomicrobiales</taxon>
        <taxon>Phyllobacteriaceae</taxon>
        <taxon>Tianweitania</taxon>
    </lineage>
</organism>
<proteinExistence type="predicted"/>
<dbReference type="Proteomes" id="UP000630142">
    <property type="component" value="Unassembled WGS sequence"/>
</dbReference>
<dbReference type="InterPro" id="IPR011990">
    <property type="entry name" value="TPR-like_helical_dom_sf"/>
</dbReference>
<name>A0A8J3DVA0_9HYPH</name>
<dbReference type="AlphaFoldDB" id="A0A8J3DVA0"/>
<protein>
    <recommendedName>
        <fullName evidence="3">DUF924 domain-containing protein</fullName>
    </recommendedName>
</protein>
<dbReference type="Gene3D" id="1.20.58.320">
    <property type="entry name" value="TPR-like"/>
    <property type="match status" value="1"/>
</dbReference>
<dbReference type="InterPro" id="IPR010323">
    <property type="entry name" value="DUF924"/>
</dbReference>
<sequence length="195" mass="22082">MDMTASQDTPQTPRPAWANDVLTFWFDELSWNDWFAGGSHVDDRIRERFSELHDQLRAEIPDAALDDPRTALAAIIVFDQFSRNLFRGTARAFATDDRALAIARRVIDGGLDQDMSKDERLFLYLPLEHSEMLADGERCVSLFEGLGEEAGLKAAIEHRDILARFGRYPHRNKALGRESTAQETAFLAEHKGFGQ</sequence>
<reference evidence="1" key="1">
    <citation type="journal article" date="2014" name="Int. J. Syst. Evol. Microbiol.">
        <title>Complete genome sequence of Corynebacterium casei LMG S-19264T (=DSM 44701T), isolated from a smear-ripened cheese.</title>
        <authorList>
            <consortium name="US DOE Joint Genome Institute (JGI-PGF)"/>
            <person name="Walter F."/>
            <person name="Albersmeier A."/>
            <person name="Kalinowski J."/>
            <person name="Ruckert C."/>
        </authorList>
    </citation>
    <scope>NUCLEOTIDE SEQUENCE</scope>
    <source>
        <strain evidence="1">KCTC 42249</strain>
    </source>
</reference>
<dbReference type="SUPFAM" id="SSF48452">
    <property type="entry name" value="TPR-like"/>
    <property type="match status" value="1"/>
</dbReference>
<comment type="caution">
    <text evidence="1">The sequence shown here is derived from an EMBL/GenBank/DDBJ whole genome shotgun (WGS) entry which is preliminary data.</text>
</comment>
<keyword evidence="2" id="KW-1185">Reference proteome</keyword>
<evidence type="ECO:0000313" key="2">
    <source>
        <dbReference type="Proteomes" id="UP000630142"/>
    </source>
</evidence>
<dbReference type="Gene3D" id="1.25.40.10">
    <property type="entry name" value="Tetratricopeptide repeat domain"/>
    <property type="match status" value="1"/>
</dbReference>
<dbReference type="EMBL" id="BMZQ01000002">
    <property type="protein sequence ID" value="GHD16209.1"/>
    <property type="molecule type" value="Genomic_DNA"/>
</dbReference>
<reference evidence="1" key="2">
    <citation type="submission" date="2020-09" db="EMBL/GenBank/DDBJ databases">
        <authorList>
            <person name="Sun Q."/>
            <person name="Kim S."/>
        </authorList>
    </citation>
    <scope>NUCLEOTIDE SEQUENCE</scope>
    <source>
        <strain evidence="1">KCTC 42249</strain>
    </source>
</reference>
<evidence type="ECO:0000313" key="1">
    <source>
        <dbReference type="EMBL" id="GHD16209.1"/>
    </source>
</evidence>
<gene>
    <name evidence="1" type="ORF">GCM10016234_24070</name>
</gene>